<accession>A0A0G0GBH1</accession>
<dbReference type="EMBL" id="LBSR01000001">
    <property type="protein sequence ID" value="KKQ23415.1"/>
    <property type="molecule type" value="Genomic_DNA"/>
</dbReference>
<reference evidence="1 2" key="1">
    <citation type="journal article" date="2015" name="Nature">
        <title>rRNA introns, odd ribosomes, and small enigmatic genomes across a large radiation of phyla.</title>
        <authorList>
            <person name="Brown C.T."/>
            <person name="Hug L.A."/>
            <person name="Thomas B.C."/>
            <person name="Sharon I."/>
            <person name="Castelle C.J."/>
            <person name="Singh A."/>
            <person name="Wilkins M.J."/>
            <person name="Williams K.H."/>
            <person name="Banfield J.F."/>
        </authorList>
    </citation>
    <scope>NUCLEOTIDE SEQUENCE [LARGE SCALE GENOMIC DNA]</scope>
</reference>
<evidence type="ECO:0000313" key="1">
    <source>
        <dbReference type="EMBL" id="KKQ23415.1"/>
    </source>
</evidence>
<gene>
    <name evidence="1" type="ORF">US36_C0001G0024</name>
</gene>
<dbReference type="Proteomes" id="UP000034044">
    <property type="component" value="Unassembled WGS sequence"/>
</dbReference>
<proteinExistence type="predicted"/>
<organism evidence="1 2">
    <name type="scientific">Candidatus Wolfebacteria bacterium GW2011_GWC1_37_10</name>
    <dbReference type="NCBI Taxonomy" id="1619010"/>
    <lineage>
        <taxon>Bacteria</taxon>
        <taxon>Candidatus Wolfeibacteriota</taxon>
    </lineage>
</organism>
<name>A0A0G0GBH1_9BACT</name>
<protein>
    <submittedName>
        <fullName evidence="1">Uncharacterized protein</fullName>
    </submittedName>
</protein>
<comment type="caution">
    <text evidence="1">The sequence shown here is derived from an EMBL/GenBank/DDBJ whole genome shotgun (WGS) entry which is preliminary data.</text>
</comment>
<evidence type="ECO:0000313" key="2">
    <source>
        <dbReference type="Proteomes" id="UP000034044"/>
    </source>
</evidence>
<dbReference type="AlphaFoldDB" id="A0A0G0GBH1"/>
<sequence>MDDLNGKKWQAFSGRYNDIHNQLISIGKANGNCSIYTKLDEKFLKIYHDTCFALELSHKLNEEECAVCLPAKIIIEFCHHTIINDCCKLKREINSLSSYNSLIEKAFSNFQDHGNSILIKSLNVFLSEIEEIVKFFEEICKPDYRLGLERGLLT</sequence>